<dbReference type="SUPFAM" id="SSF46689">
    <property type="entry name" value="Homeodomain-like"/>
    <property type="match status" value="1"/>
</dbReference>
<dbReference type="InterPro" id="IPR052411">
    <property type="entry name" value="c-mor_Regulatory_Protein"/>
</dbReference>
<dbReference type="Gene3D" id="1.10.10.60">
    <property type="entry name" value="Homeodomain-like"/>
    <property type="match status" value="1"/>
</dbReference>
<reference evidence="2" key="1">
    <citation type="submission" date="2022-06" db="EMBL/GenBank/DDBJ databases">
        <title>Complete genome of Pseudomonas hydrolytica DSWY01T.</title>
        <authorList>
            <person name="Jung J."/>
            <person name="Jeon C.O."/>
        </authorList>
    </citation>
    <scope>NUCLEOTIDE SEQUENCE</scope>
    <source>
        <strain evidence="2">DSWY01</strain>
    </source>
</reference>
<evidence type="ECO:0000259" key="1">
    <source>
        <dbReference type="Pfam" id="PF08765"/>
    </source>
</evidence>
<evidence type="ECO:0000313" key="2">
    <source>
        <dbReference type="EMBL" id="USR38084.1"/>
    </source>
</evidence>
<organism evidence="2 3">
    <name type="scientific">Ectopseudomonas hydrolytica</name>
    <dbReference type="NCBI Taxonomy" id="2493633"/>
    <lineage>
        <taxon>Bacteria</taxon>
        <taxon>Pseudomonadati</taxon>
        <taxon>Pseudomonadota</taxon>
        <taxon>Gammaproteobacteria</taxon>
        <taxon>Pseudomonadales</taxon>
        <taxon>Pseudomonadaceae</taxon>
        <taxon>Ectopseudomonas</taxon>
    </lineage>
</organism>
<sequence length="106" mass="11971">MSYSYRMTVRRHDLLVDVADRTMVILKRYGLDDGKAQEAADCVVDDLVENWGGQCITVPKDMKYRNAKRRQAIVDAFDGGNHSELATQHGLSVNAVYKILKRAQAK</sequence>
<protein>
    <submittedName>
        <fullName evidence="2">Mor transcription activator-like protein</fullName>
    </submittedName>
</protein>
<dbReference type="InterPro" id="IPR009057">
    <property type="entry name" value="Homeodomain-like_sf"/>
</dbReference>
<dbReference type="GeneID" id="300082411"/>
<keyword evidence="3" id="KW-1185">Reference proteome</keyword>
<dbReference type="PANTHER" id="PTHR37812">
    <property type="entry name" value="MU-LIKE PROPHAGE FLUMU PROTEIN C"/>
    <property type="match status" value="1"/>
</dbReference>
<dbReference type="PANTHER" id="PTHR37812:SF1">
    <property type="entry name" value="MU-LIKE PROPHAGE FLUMU PROTEIN C"/>
    <property type="match status" value="1"/>
</dbReference>
<dbReference type="EMBL" id="CP099397">
    <property type="protein sequence ID" value="USR38084.1"/>
    <property type="molecule type" value="Genomic_DNA"/>
</dbReference>
<name>A0ABY5A2H6_9GAMM</name>
<dbReference type="RefSeq" id="WP_177491079.1">
    <property type="nucleotide sequence ID" value="NZ_CP099397.1"/>
</dbReference>
<gene>
    <name evidence="2" type="ORF">L1F06_015545</name>
</gene>
<proteinExistence type="predicted"/>
<feature type="domain" description="Mor transcription activator" evidence="1">
    <location>
        <begin position="10"/>
        <end position="105"/>
    </location>
</feature>
<dbReference type="InterPro" id="IPR014875">
    <property type="entry name" value="Mor_transcription_activator"/>
</dbReference>
<accession>A0ABY5A2H6</accession>
<dbReference type="Pfam" id="PF08765">
    <property type="entry name" value="Mor"/>
    <property type="match status" value="1"/>
</dbReference>
<evidence type="ECO:0000313" key="3">
    <source>
        <dbReference type="Proteomes" id="UP001054897"/>
    </source>
</evidence>
<dbReference type="Proteomes" id="UP001054897">
    <property type="component" value="Chromosome"/>
</dbReference>